<dbReference type="Proteomes" id="UP000515202">
    <property type="component" value="Unplaced"/>
</dbReference>
<keyword evidence="5" id="KW-0325">Glycoprotein</keyword>
<dbReference type="FunFam" id="2.10.70.10:FF:000055">
    <property type="entry name" value="Complement decay-accelerating factor, GPI-anchored"/>
    <property type="match status" value="1"/>
</dbReference>
<evidence type="ECO:0000259" key="7">
    <source>
        <dbReference type="PROSITE" id="PS50923"/>
    </source>
</evidence>
<evidence type="ECO:0000313" key="9">
    <source>
        <dbReference type="RefSeq" id="XP_023382139.1"/>
    </source>
</evidence>
<keyword evidence="4 6" id="KW-1015">Disulfide bond</keyword>
<dbReference type="RefSeq" id="XP_023382139.1">
    <property type="nucleotide sequence ID" value="XM_023526371.1"/>
</dbReference>
<sequence>MLPQLLFVSLITHGQLSRRLVQVKKSCPQLEEPLNGQIIYVNRTFQFGSQAHYICNEGFHLLGTKILYCELSGSNVDWSDNSPECEKIICRAPPNIANGKYTSNDKPIFDYNEVVIYSCNPSMGPDKYSLVGESKLICRGLWSSGPPECKVVKCQYPVVENGRLVSGFGRKYYYKDEVVFECNQGFHLKGNSTIFCGANNVWEPEMPECIKDNLTPSDESQPNDVKDLGIILVINNPAL</sequence>
<dbReference type="CDD" id="cd00033">
    <property type="entry name" value="CCP"/>
    <property type="match status" value="3"/>
</dbReference>
<organism evidence="8 9">
    <name type="scientific">Pteropus vampyrus</name>
    <name type="common">Large flying fox</name>
    <dbReference type="NCBI Taxonomy" id="132908"/>
    <lineage>
        <taxon>Eukaryota</taxon>
        <taxon>Metazoa</taxon>
        <taxon>Chordata</taxon>
        <taxon>Craniata</taxon>
        <taxon>Vertebrata</taxon>
        <taxon>Euteleostomi</taxon>
        <taxon>Mammalia</taxon>
        <taxon>Eutheria</taxon>
        <taxon>Laurasiatheria</taxon>
        <taxon>Chiroptera</taxon>
        <taxon>Yinpterochiroptera</taxon>
        <taxon>Pteropodoidea</taxon>
        <taxon>Pteropodidae</taxon>
        <taxon>Pteropodinae</taxon>
        <taxon>Pteropus</taxon>
    </lineage>
</organism>
<feature type="domain" description="Sushi" evidence="7">
    <location>
        <begin position="88"/>
        <end position="151"/>
    </location>
</feature>
<feature type="domain" description="Sushi" evidence="7">
    <location>
        <begin position="152"/>
        <end position="211"/>
    </location>
</feature>
<reference evidence="9" key="1">
    <citation type="submission" date="2025-08" db="UniProtKB">
        <authorList>
            <consortium name="RefSeq"/>
        </authorList>
    </citation>
    <scope>IDENTIFICATION</scope>
    <source>
        <tissue evidence="9">Kidney</tissue>
    </source>
</reference>
<keyword evidence="8" id="KW-1185">Reference proteome</keyword>
<dbReference type="AlphaFoldDB" id="A0A6P6C491"/>
<evidence type="ECO:0000256" key="5">
    <source>
        <dbReference type="ARBA" id="ARBA00023180"/>
    </source>
</evidence>
<dbReference type="InterPro" id="IPR000436">
    <property type="entry name" value="Sushi_SCR_CCP_dom"/>
</dbReference>
<gene>
    <name evidence="9" type="primary">LOC105309749</name>
</gene>
<evidence type="ECO:0000256" key="6">
    <source>
        <dbReference type="PROSITE-ProRule" id="PRU00302"/>
    </source>
</evidence>
<accession>A0A6P6C491</accession>
<dbReference type="SMART" id="SM00032">
    <property type="entry name" value="CCP"/>
    <property type="match status" value="3"/>
</dbReference>
<feature type="domain" description="Sushi" evidence="7">
    <location>
        <begin position="25"/>
        <end position="87"/>
    </location>
</feature>
<feature type="disulfide bond" evidence="6">
    <location>
        <begin position="182"/>
        <end position="209"/>
    </location>
</feature>
<evidence type="ECO:0000256" key="1">
    <source>
        <dbReference type="ARBA" id="ARBA00022659"/>
    </source>
</evidence>
<dbReference type="FunFam" id="2.10.70.10:FF:000014">
    <property type="entry name" value="Membrane cofactor protein"/>
    <property type="match status" value="1"/>
</dbReference>
<proteinExistence type="predicted"/>
<dbReference type="PANTHER" id="PTHR19325">
    <property type="entry name" value="COMPLEMENT COMPONENT-RELATED SUSHI DOMAIN-CONTAINING"/>
    <property type="match status" value="1"/>
</dbReference>
<dbReference type="PANTHER" id="PTHR19325:SF521">
    <property type="entry name" value="MEMBRANE COFACTOR PROTEIN"/>
    <property type="match status" value="1"/>
</dbReference>
<evidence type="ECO:0000256" key="4">
    <source>
        <dbReference type="ARBA" id="ARBA00023157"/>
    </source>
</evidence>
<keyword evidence="2" id="KW-0732">Signal</keyword>
<evidence type="ECO:0000256" key="3">
    <source>
        <dbReference type="ARBA" id="ARBA00022737"/>
    </source>
</evidence>
<protein>
    <submittedName>
        <fullName evidence="9">Membrane cofactor protein-like isoform X2</fullName>
    </submittedName>
</protein>
<dbReference type="Pfam" id="PF00084">
    <property type="entry name" value="Sushi"/>
    <property type="match status" value="3"/>
</dbReference>
<dbReference type="InterPro" id="IPR035976">
    <property type="entry name" value="Sushi/SCR/CCP_sf"/>
</dbReference>
<dbReference type="InterPro" id="IPR050350">
    <property type="entry name" value="Compl-Cell_Adhes-Reg"/>
</dbReference>
<dbReference type="PROSITE" id="PS50923">
    <property type="entry name" value="SUSHI"/>
    <property type="match status" value="3"/>
</dbReference>
<evidence type="ECO:0000256" key="2">
    <source>
        <dbReference type="ARBA" id="ARBA00022729"/>
    </source>
</evidence>
<dbReference type="SUPFAM" id="SSF57535">
    <property type="entry name" value="Complement control module/SCR domain"/>
    <property type="match status" value="3"/>
</dbReference>
<keyword evidence="1 6" id="KW-0768">Sushi</keyword>
<evidence type="ECO:0000313" key="8">
    <source>
        <dbReference type="Proteomes" id="UP000515202"/>
    </source>
</evidence>
<keyword evidence="3" id="KW-0677">Repeat</keyword>
<dbReference type="Gene3D" id="2.10.70.10">
    <property type="entry name" value="Complement Module, domain 1"/>
    <property type="match status" value="3"/>
</dbReference>
<dbReference type="GeneID" id="105309749"/>
<name>A0A6P6C491_PTEVA</name>
<comment type="caution">
    <text evidence="6">Lacks conserved residue(s) required for the propagation of feature annotation.</text>
</comment>